<evidence type="ECO:0000256" key="6">
    <source>
        <dbReference type="ARBA" id="ARBA00023015"/>
    </source>
</evidence>
<evidence type="ECO:0000256" key="13">
    <source>
        <dbReference type="SAM" id="MobiDB-lite"/>
    </source>
</evidence>
<sequence>MRNCFVPKCDAISRNPSRTMFVVPRKDPDLFRQWQEILPQDRRPLKLNDRVCERHFREEDILRYWQHTINGQQEIILRDKPSLKPRALPVYDHQEMLALIAEAEAQPKEQKLVQMSPGKRKRKNVEETDAGPVKHAKTENIQTSSSASDSSVVESAVHKINGTIEGHAVEHNIIIEVLAHPDFETLYDEVYEVELPTTLWGIHRDLERTFIAFTEFSKDSMNVRKYLYIDQSLQYRMTVGQRTMKSGTLPAASTEAITELLTKLDEIKVRKVIIKGSSSVLNES</sequence>
<reference evidence="15" key="1">
    <citation type="submission" date="2017-01" db="EMBL/GenBank/DDBJ databases">
        <title>A deep insight into the sialotranscriptome of adult male and female Cluex tarsalis mosquitoes.</title>
        <authorList>
            <person name="Ribeiro J.M."/>
            <person name="Moreira F."/>
            <person name="Bernard K.A."/>
            <person name="Calvo E."/>
        </authorList>
    </citation>
    <scope>NUCLEOTIDE SEQUENCE</scope>
    <source>
        <strain evidence="15">Kern County</strain>
        <tissue evidence="15">Salivary glands</tissue>
    </source>
</reference>
<evidence type="ECO:0000256" key="12">
    <source>
        <dbReference type="PROSITE-ProRule" id="PRU00309"/>
    </source>
</evidence>
<dbReference type="GO" id="GO:0008270">
    <property type="term" value="F:zinc ion binding"/>
    <property type="evidence" value="ECO:0007669"/>
    <property type="project" value="UniProtKB-KW"/>
</dbReference>
<comment type="subcellular location">
    <subcellularLocation>
        <location evidence="1">Nucleus</location>
        <location evidence="1">Nucleoplasm</location>
    </subcellularLocation>
</comment>
<dbReference type="SUPFAM" id="SSF57716">
    <property type="entry name" value="Glucocorticoid receptor-like (DNA-binding domain)"/>
    <property type="match status" value="1"/>
</dbReference>
<feature type="domain" description="THAP-type" evidence="14">
    <location>
        <begin position="1"/>
        <end position="92"/>
    </location>
</feature>
<keyword evidence="6" id="KW-0805">Transcription regulation</keyword>
<dbReference type="AlphaFoldDB" id="A0A1Q3F1F7"/>
<evidence type="ECO:0000313" key="15">
    <source>
        <dbReference type="EMBL" id="JAV21369.1"/>
    </source>
</evidence>
<keyword evidence="8 12" id="KW-0238">DNA-binding</keyword>
<keyword evidence="11" id="KW-0131">Cell cycle</keyword>
<name>A0A1Q3F1F7_CULTA</name>
<dbReference type="PANTHER" id="PTHR46600">
    <property type="entry name" value="THAP DOMAIN-CONTAINING"/>
    <property type="match status" value="1"/>
</dbReference>
<evidence type="ECO:0000256" key="9">
    <source>
        <dbReference type="ARBA" id="ARBA00023163"/>
    </source>
</evidence>
<keyword evidence="5" id="KW-0862">Zinc</keyword>
<dbReference type="PANTHER" id="PTHR46600:SF1">
    <property type="entry name" value="THAP DOMAIN-CONTAINING PROTEIN 1"/>
    <property type="match status" value="1"/>
</dbReference>
<evidence type="ECO:0000256" key="11">
    <source>
        <dbReference type="ARBA" id="ARBA00023306"/>
    </source>
</evidence>
<keyword evidence="9" id="KW-0804">Transcription</keyword>
<organism evidence="15">
    <name type="scientific">Culex tarsalis</name>
    <name type="common">Encephalitis mosquito</name>
    <dbReference type="NCBI Taxonomy" id="7177"/>
    <lineage>
        <taxon>Eukaryota</taxon>
        <taxon>Metazoa</taxon>
        <taxon>Ecdysozoa</taxon>
        <taxon>Arthropoda</taxon>
        <taxon>Hexapoda</taxon>
        <taxon>Insecta</taxon>
        <taxon>Pterygota</taxon>
        <taxon>Neoptera</taxon>
        <taxon>Endopterygota</taxon>
        <taxon>Diptera</taxon>
        <taxon>Nematocera</taxon>
        <taxon>Culicoidea</taxon>
        <taxon>Culicidae</taxon>
        <taxon>Culicinae</taxon>
        <taxon>Culicini</taxon>
        <taxon>Culex</taxon>
        <taxon>Culex</taxon>
    </lineage>
</organism>
<keyword evidence="7" id="KW-0175">Coiled coil</keyword>
<dbReference type="Pfam" id="PF05485">
    <property type="entry name" value="THAP"/>
    <property type="match status" value="1"/>
</dbReference>
<dbReference type="GO" id="GO:0043565">
    <property type="term" value="F:sequence-specific DNA binding"/>
    <property type="evidence" value="ECO:0007669"/>
    <property type="project" value="InterPro"/>
</dbReference>
<evidence type="ECO:0000256" key="3">
    <source>
        <dbReference type="ARBA" id="ARBA00022723"/>
    </source>
</evidence>
<evidence type="ECO:0000256" key="2">
    <source>
        <dbReference type="ARBA" id="ARBA00006177"/>
    </source>
</evidence>
<dbReference type="Gene3D" id="6.20.210.20">
    <property type="entry name" value="THAP domain"/>
    <property type="match status" value="1"/>
</dbReference>
<keyword evidence="10" id="KW-0539">Nucleus</keyword>
<comment type="similarity">
    <text evidence="2">Belongs to the THAP1 family.</text>
</comment>
<dbReference type="SMART" id="SM00980">
    <property type="entry name" value="THAP"/>
    <property type="match status" value="1"/>
</dbReference>
<proteinExistence type="inferred from homology"/>
<evidence type="ECO:0000256" key="1">
    <source>
        <dbReference type="ARBA" id="ARBA00004642"/>
    </source>
</evidence>
<keyword evidence="4 12" id="KW-0863">Zinc-finger</keyword>
<evidence type="ECO:0000256" key="10">
    <source>
        <dbReference type="ARBA" id="ARBA00023242"/>
    </source>
</evidence>
<dbReference type="InterPro" id="IPR006612">
    <property type="entry name" value="THAP_Znf"/>
</dbReference>
<dbReference type="EMBL" id="GFDL01013676">
    <property type="protein sequence ID" value="JAV21369.1"/>
    <property type="molecule type" value="Transcribed_RNA"/>
</dbReference>
<feature type="region of interest" description="Disordered" evidence="13">
    <location>
        <begin position="109"/>
        <end position="152"/>
    </location>
</feature>
<evidence type="ECO:0000256" key="8">
    <source>
        <dbReference type="ARBA" id="ARBA00023125"/>
    </source>
</evidence>
<accession>A0A1Q3F1F7</accession>
<dbReference type="InterPro" id="IPR038441">
    <property type="entry name" value="THAP_Znf_sf"/>
</dbReference>
<evidence type="ECO:0000256" key="4">
    <source>
        <dbReference type="ARBA" id="ARBA00022771"/>
    </source>
</evidence>
<dbReference type="GO" id="GO:0005654">
    <property type="term" value="C:nucleoplasm"/>
    <property type="evidence" value="ECO:0007669"/>
    <property type="project" value="UniProtKB-SubCell"/>
</dbReference>
<dbReference type="InterPro" id="IPR026516">
    <property type="entry name" value="THAP1/10"/>
</dbReference>
<evidence type="ECO:0000256" key="7">
    <source>
        <dbReference type="ARBA" id="ARBA00023054"/>
    </source>
</evidence>
<keyword evidence="3" id="KW-0479">Metal-binding</keyword>
<evidence type="ECO:0000259" key="14">
    <source>
        <dbReference type="PROSITE" id="PS50950"/>
    </source>
</evidence>
<evidence type="ECO:0000256" key="5">
    <source>
        <dbReference type="ARBA" id="ARBA00022833"/>
    </source>
</evidence>
<protein>
    <recommendedName>
        <fullName evidence="14">THAP-type domain-containing protein</fullName>
    </recommendedName>
</protein>
<dbReference type="PROSITE" id="PS50950">
    <property type="entry name" value="ZF_THAP"/>
    <property type="match status" value="1"/>
</dbReference>